<sequence length="131" mass="14408">MWQNVLPLQANPAVSCGGRVSPLDRIQRLRRVLEHPDVHVHPVQAGLCQPGGHLRPVPEHQRHIPGRNHRHTVRSGQLSSAVRAEFHQKVVPPKRGSAPGWESLGPLGGVPAAHGRAGRGPELCRSWHNRL</sequence>
<dbReference type="EMBL" id="HBUE01333156">
    <property type="protein sequence ID" value="CAG6594533.1"/>
    <property type="molecule type" value="Transcribed_RNA"/>
</dbReference>
<dbReference type="AlphaFoldDB" id="A0A8D8PAY8"/>
<reference evidence="1" key="1">
    <citation type="submission" date="2021-05" db="EMBL/GenBank/DDBJ databases">
        <authorList>
            <person name="Alioto T."/>
            <person name="Alioto T."/>
            <person name="Gomez Garrido J."/>
        </authorList>
    </citation>
    <scope>NUCLEOTIDE SEQUENCE</scope>
</reference>
<protein>
    <submittedName>
        <fullName evidence="1">(northern house mosquito) hypothetical protein</fullName>
    </submittedName>
</protein>
<name>A0A8D8PAY8_CULPI</name>
<organism evidence="1">
    <name type="scientific">Culex pipiens</name>
    <name type="common">House mosquito</name>
    <dbReference type="NCBI Taxonomy" id="7175"/>
    <lineage>
        <taxon>Eukaryota</taxon>
        <taxon>Metazoa</taxon>
        <taxon>Ecdysozoa</taxon>
        <taxon>Arthropoda</taxon>
        <taxon>Hexapoda</taxon>
        <taxon>Insecta</taxon>
        <taxon>Pterygota</taxon>
        <taxon>Neoptera</taxon>
        <taxon>Endopterygota</taxon>
        <taxon>Diptera</taxon>
        <taxon>Nematocera</taxon>
        <taxon>Culicoidea</taxon>
        <taxon>Culicidae</taxon>
        <taxon>Culicinae</taxon>
        <taxon>Culicini</taxon>
        <taxon>Culex</taxon>
        <taxon>Culex</taxon>
    </lineage>
</organism>
<proteinExistence type="predicted"/>
<dbReference type="EMBL" id="HBUE01226423">
    <property type="protein sequence ID" value="CAG6542445.1"/>
    <property type="molecule type" value="Transcribed_RNA"/>
</dbReference>
<accession>A0A8D8PAY8</accession>
<evidence type="ECO:0000313" key="1">
    <source>
        <dbReference type="EMBL" id="CAG6594533.1"/>
    </source>
</evidence>